<keyword evidence="1" id="KW-0812">Transmembrane</keyword>
<dbReference type="Proteomes" id="UP001500742">
    <property type="component" value="Unassembled WGS sequence"/>
</dbReference>
<proteinExistence type="predicted"/>
<name>A0ABP7QUQ9_9SPHI</name>
<dbReference type="Pfam" id="PF14108">
    <property type="entry name" value="ABA4-like"/>
    <property type="match status" value="1"/>
</dbReference>
<keyword evidence="3" id="KW-1185">Reference proteome</keyword>
<reference evidence="3" key="1">
    <citation type="journal article" date="2019" name="Int. J. Syst. Evol. Microbiol.">
        <title>The Global Catalogue of Microorganisms (GCM) 10K type strain sequencing project: providing services to taxonomists for standard genome sequencing and annotation.</title>
        <authorList>
            <consortium name="The Broad Institute Genomics Platform"/>
            <consortium name="The Broad Institute Genome Sequencing Center for Infectious Disease"/>
            <person name="Wu L."/>
            <person name="Ma J."/>
        </authorList>
    </citation>
    <scope>NUCLEOTIDE SEQUENCE [LARGE SCALE GENOMIC DNA]</scope>
    <source>
        <strain evidence="3">JCM 16601</strain>
    </source>
</reference>
<evidence type="ECO:0000313" key="3">
    <source>
        <dbReference type="Proteomes" id="UP001500742"/>
    </source>
</evidence>
<evidence type="ECO:0000256" key="1">
    <source>
        <dbReference type="SAM" id="Phobius"/>
    </source>
</evidence>
<feature type="transmembrane region" description="Helical" evidence="1">
    <location>
        <begin position="109"/>
        <end position="131"/>
    </location>
</feature>
<gene>
    <name evidence="2" type="ORF">GCM10022210_46500</name>
</gene>
<organism evidence="2 3">
    <name type="scientific">Mucilaginibacter dorajii</name>
    <dbReference type="NCBI Taxonomy" id="692994"/>
    <lineage>
        <taxon>Bacteria</taxon>
        <taxon>Pseudomonadati</taxon>
        <taxon>Bacteroidota</taxon>
        <taxon>Sphingobacteriia</taxon>
        <taxon>Sphingobacteriales</taxon>
        <taxon>Sphingobacteriaceae</taxon>
        <taxon>Mucilaginibacter</taxon>
    </lineage>
</organism>
<sequence>MNPNQVFPAVSSIAALQWLLLIALPKWKVTKWLVNHAAVPLLLSLIYCIYIAGFFNVQGGGFNSIQQVRTLFNNDNLLLAGWVHYLAFDLLTGFSILRSAQEKSASHWLVIPCLVLTFMFGPCGFLLYQVIQKVKSRK</sequence>
<evidence type="ECO:0000313" key="2">
    <source>
        <dbReference type="EMBL" id="GAA3988318.1"/>
    </source>
</evidence>
<dbReference type="EMBL" id="BAAAZC010000030">
    <property type="protein sequence ID" value="GAA3988318.1"/>
    <property type="molecule type" value="Genomic_DNA"/>
</dbReference>
<feature type="transmembrane region" description="Helical" evidence="1">
    <location>
        <begin position="77"/>
        <end position="97"/>
    </location>
</feature>
<comment type="caution">
    <text evidence="2">The sequence shown here is derived from an EMBL/GenBank/DDBJ whole genome shotgun (WGS) entry which is preliminary data.</text>
</comment>
<keyword evidence="1" id="KW-0472">Membrane</keyword>
<accession>A0ABP7QUQ9</accession>
<dbReference type="RefSeq" id="WP_259093103.1">
    <property type="nucleotide sequence ID" value="NZ_BAAAZC010000030.1"/>
</dbReference>
<dbReference type="InterPro" id="IPR025461">
    <property type="entry name" value="ABA4-like"/>
</dbReference>
<feature type="transmembrane region" description="Helical" evidence="1">
    <location>
        <begin position="37"/>
        <end position="57"/>
    </location>
</feature>
<protein>
    <submittedName>
        <fullName evidence="2">ABA4-like family protein</fullName>
    </submittedName>
</protein>
<keyword evidence="1" id="KW-1133">Transmembrane helix</keyword>
<feature type="transmembrane region" description="Helical" evidence="1">
    <location>
        <begin position="6"/>
        <end position="25"/>
    </location>
</feature>